<evidence type="ECO:0000256" key="1">
    <source>
        <dbReference type="SAM" id="Coils"/>
    </source>
</evidence>
<accession>A0A8K0HXC9</accession>
<name>A0A8K0HXC9_COCNU</name>
<sequence length="166" mass="18699">MVVGMAVTVFEKDDREVESFEGSKERRQSSILPRTKDFFDGWRIFHGAFRAMLLDSDLEKTGHNTATVINQIMGIEKELNVAQEKCEKAEASDAEAKGKAVVAESRVKATEAKVAQLEEALKKVETSRVKVDKLRCDLRLAENKIVELKCSVDLRRPSVDETLEEE</sequence>
<protein>
    <submittedName>
        <fullName evidence="2">Uncharacterized protein</fullName>
    </submittedName>
</protein>
<dbReference type="AlphaFoldDB" id="A0A8K0HXC9"/>
<evidence type="ECO:0000313" key="2">
    <source>
        <dbReference type="EMBL" id="KAG1328304.1"/>
    </source>
</evidence>
<evidence type="ECO:0000313" key="3">
    <source>
        <dbReference type="Proteomes" id="UP000797356"/>
    </source>
</evidence>
<keyword evidence="1" id="KW-0175">Coiled coil</keyword>
<gene>
    <name evidence="2" type="ORF">COCNU_01G022380</name>
</gene>
<dbReference type="EMBL" id="CM017872">
    <property type="protein sequence ID" value="KAG1328304.1"/>
    <property type="molecule type" value="Genomic_DNA"/>
</dbReference>
<keyword evidence="3" id="KW-1185">Reference proteome</keyword>
<proteinExistence type="predicted"/>
<dbReference type="Proteomes" id="UP000797356">
    <property type="component" value="Chromosome 1"/>
</dbReference>
<organism evidence="2 3">
    <name type="scientific">Cocos nucifera</name>
    <name type="common">Coconut palm</name>
    <dbReference type="NCBI Taxonomy" id="13894"/>
    <lineage>
        <taxon>Eukaryota</taxon>
        <taxon>Viridiplantae</taxon>
        <taxon>Streptophyta</taxon>
        <taxon>Embryophyta</taxon>
        <taxon>Tracheophyta</taxon>
        <taxon>Spermatophyta</taxon>
        <taxon>Magnoliopsida</taxon>
        <taxon>Liliopsida</taxon>
        <taxon>Arecaceae</taxon>
        <taxon>Arecoideae</taxon>
        <taxon>Cocoseae</taxon>
        <taxon>Attaleinae</taxon>
        <taxon>Cocos</taxon>
    </lineage>
</organism>
<comment type="caution">
    <text evidence="2">The sequence shown here is derived from an EMBL/GenBank/DDBJ whole genome shotgun (WGS) entry which is preliminary data.</text>
</comment>
<reference evidence="2" key="2">
    <citation type="submission" date="2019-07" db="EMBL/GenBank/DDBJ databases">
        <authorList>
            <person name="Yang Y."/>
            <person name="Bocs S."/>
            <person name="Baudouin L."/>
        </authorList>
    </citation>
    <scope>NUCLEOTIDE SEQUENCE</scope>
    <source>
        <tissue evidence="2">Spear leaf of Hainan Tall coconut</tissue>
    </source>
</reference>
<dbReference type="SUPFAM" id="SSF57997">
    <property type="entry name" value="Tropomyosin"/>
    <property type="match status" value="1"/>
</dbReference>
<feature type="coiled-coil region" evidence="1">
    <location>
        <begin position="72"/>
        <end position="151"/>
    </location>
</feature>
<reference evidence="2" key="1">
    <citation type="journal article" date="2017" name="Gigascience">
        <title>The genome draft of coconut (Cocos nucifera).</title>
        <authorList>
            <person name="Xiao Y."/>
            <person name="Xu P."/>
            <person name="Fan H."/>
            <person name="Baudouin L."/>
            <person name="Xia W."/>
            <person name="Bocs S."/>
            <person name="Xu J."/>
            <person name="Li Q."/>
            <person name="Guo A."/>
            <person name="Zhou L."/>
            <person name="Li J."/>
            <person name="Wu Y."/>
            <person name="Ma Z."/>
            <person name="Armero A."/>
            <person name="Issali A.E."/>
            <person name="Liu N."/>
            <person name="Peng M."/>
            <person name="Yang Y."/>
        </authorList>
    </citation>
    <scope>NUCLEOTIDE SEQUENCE</scope>
    <source>
        <tissue evidence="2">Spear leaf of Hainan Tall coconut</tissue>
    </source>
</reference>